<sequence length="91" mass="10515">MTTVHVFDEDVLLFVCISTILLGNDRKLRGRPDQHLYVLFLQLECIAHRTMQIAEQRFCGMVPRRLLDEHFRIKDHGMTQCALSSIPGMTS</sequence>
<proteinExistence type="predicted"/>
<dbReference type="Proteomes" id="UP000434052">
    <property type="component" value="Unassembled WGS sequence"/>
</dbReference>
<evidence type="ECO:0000313" key="2">
    <source>
        <dbReference type="Proteomes" id="UP000434052"/>
    </source>
</evidence>
<accession>A0A6P1ZNX7</accession>
<protein>
    <submittedName>
        <fullName evidence="1">Uncharacterized protein</fullName>
    </submittedName>
</protein>
<evidence type="ECO:0000313" key="1">
    <source>
        <dbReference type="EMBL" id="TVM36065.1"/>
    </source>
</evidence>
<dbReference type="EMBL" id="QMIF01000002">
    <property type="protein sequence ID" value="TVM36065.1"/>
    <property type="molecule type" value="Genomic_DNA"/>
</dbReference>
<dbReference type="AlphaFoldDB" id="A0A6P1ZNX7"/>
<name>A0A6P1ZNX7_9BACT</name>
<gene>
    <name evidence="1" type="ORF">DQK91_05325</name>
</gene>
<reference evidence="1 2" key="1">
    <citation type="submission" date="2018-06" db="EMBL/GenBank/DDBJ databases">
        <title>Complete genome of Desulfovibrio marinus P48SEP.</title>
        <authorList>
            <person name="Crispim J.S."/>
            <person name="Vidigal P.M.P."/>
            <person name="Silva L.C.F."/>
            <person name="Araujo L.C."/>
            <person name="Laguardia C.N."/>
            <person name="Dias R.S."/>
            <person name="Sousa M.P."/>
            <person name="Paula S.O."/>
            <person name="Silva C."/>
        </authorList>
    </citation>
    <scope>NUCLEOTIDE SEQUENCE [LARGE SCALE GENOMIC DNA]</scope>
    <source>
        <strain evidence="1 2">P48SEP</strain>
    </source>
</reference>
<comment type="caution">
    <text evidence="1">The sequence shown here is derived from an EMBL/GenBank/DDBJ whole genome shotgun (WGS) entry which is preliminary data.</text>
</comment>
<organism evidence="1 2">
    <name type="scientific">Oceanidesulfovibrio marinus</name>
    <dbReference type="NCBI Taxonomy" id="370038"/>
    <lineage>
        <taxon>Bacteria</taxon>
        <taxon>Pseudomonadati</taxon>
        <taxon>Thermodesulfobacteriota</taxon>
        <taxon>Desulfovibrionia</taxon>
        <taxon>Desulfovibrionales</taxon>
        <taxon>Desulfovibrionaceae</taxon>
        <taxon>Oceanidesulfovibrio</taxon>
    </lineage>
</organism>